<gene>
    <name evidence="1" type="ORF">LCGC14_2771790</name>
</gene>
<comment type="caution">
    <text evidence="1">The sequence shown here is derived from an EMBL/GenBank/DDBJ whole genome shotgun (WGS) entry which is preliminary data.</text>
</comment>
<name>A0A0F9BMJ5_9ZZZZ</name>
<organism evidence="1">
    <name type="scientific">marine sediment metagenome</name>
    <dbReference type="NCBI Taxonomy" id="412755"/>
    <lineage>
        <taxon>unclassified sequences</taxon>
        <taxon>metagenomes</taxon>
        <taxon>ecological metagenomes</taxon>
    </lineage>
</organism>
<reference evidence="1" key="1">
    <citation type="journal article" date="2015" name="Nature">
        <title>Complex archaea that bridge the gap between prokaryotes and eukaryotes.</title>
        <authorList>
            <person name="Spang A."/>
            <person name="Saw J.H."/>
            <person name="Jorgensen S.L."/>
            <person name="Zaremba-Niedzwiedzka K."/>
            <person name="Martijn J."/>
            <person name="Lind A.E."/>
            <person name="van Eijk R."/>
            <person name="Schleper C."/>
            <person name="Guy L."/>
            <person name="Ettema T.J."/>
        </authorList>
    </citation>
    <scope>NUCLEOTIDE SEQUENCE</scope>
</reference>
<accession>A0A0F9BMJ5</accession>
<proteinExistence type="predicted"/>
<dbReference type="AlphaFoldDB" id="A0A0F9BMJ5"/>
<protein>
    <recommendedName>
        <fullName evidence="2">DUF3553 domain-containing protein</fullName>
    </recommendedName>
</protein>
<dbReference type="EMBL" id="LAZR01051239">
    <property type="protein sequence ID" value="KKK85591.1"/>
    <property type="molecule type" value="Genomic_DNA"/>
</dbReference>
<feature type="non-terminal residue" evidence="1">
    <location>
        <position position="1"/>
    </location>
</feature>
<evidence type="ECO:0000313" key="1">
    <source>
        <dbReference type="EMBL" id="KKK85591.1"/>
    </source>
</evidence>
<evidence type="ECO:0008006" key="2">
    <source>
        <dbReference type="Google" id="ProtNLM"/>
    </source>
</evidence>
<dbReference type="Pfam" id="PF21196">
    <property type="entry name" value="PcrA_UvrD_tudor"/>
    <property type="match status" value="1"/>
</dbReference>
<sequence>FESGESASDQVAPRSAGQLQTIYSGETVYHAKWGEGVVVEVEGSGENAVATIAFAEVGTKRLLLSYTPLELKNERS</sequence>